<keyword evidence="4" id="KW-0808">Transferase</keyword>
<name>A0A5E8BBF4_9ASCO</name>
<dbReference type="PROSITE" id="PS00107">
    <property type="entry name" value="PROTEIN_KINASE_ATP"/>
    <property type="match status" value="1"/>
</dbReference>
<feature type="compositionally biased region" description="Polar residues" evidence="12">
    <location>
        <begin position="645"/>
        <end position="666"/>
    </location>
</feature>
<dbReference type="RefSeq" id="XP_031852389.1">
    <property type="nucleotide sequence ID" value="XM_031996498.1"/>
</dbReference>
<dbReference type="InterPro" id="IPR002110">
    <property type="entry name" value="Ankyrin_rpt"/>
</dbReference>
<dbReference type="PROSITE" id="PS50297">
    <property type="entry name" value="ANK_REP_REGION"/>
    <property type="match status" value="3"/>
</dbReference>
<evidence type="ECO:0000256" key="11">
    <source>
        <dbReference type="PROSITE-ProRule" id="PRU10141"/>
    </source>
</evidence>
<organism evidence="14 15">
    <name type="scientific">Magnusiomyces paraingens</name>
    <dbReference type="NCBI Taxonomy" id="2606893"/>
    <lineage>
        <taxon>Eukaryota</taxon>
        <taxon>Fungi</taxon>
        <taxon>Dikarya</taxon>
        <taxon>Ascomycota</taxon>
        <taxon>Saccharomycotina</taxon>
        <taxon>Dipodascomycetes</taxon>
        <taxon>Dipodascales</taxon>
        <taxon>Dipodascaceae</taxon>
        <taxon>Magnusiomyces</taxon>
    </lineage>
</organism>
<sequence>MTDPFNPQSFPLHDFARDGKNLLVKELSQTEPSSILSKDGDGRTPLFWASSSSNAEGLSILLKKIKETPELLKKFDIDDTDSGGWTLLHIASSTGSVAIIDLLEPFEPDVDIQTAAGQTALHFAVSKGNIDVVRKLITSPFNASVRIKDKRGQVPLHRAAAIGSLPITKALVEEGKSPINTSDFTGWTPLYHALAEGHGDVAVYLINHGADLEREDSEVPGVLTNYYMLHPERRVYSASQFSIIEELGRGSFGVVYRGIDNVAKQIVAVKQIDMETSEDDIEEIQKEIAILAGCNDPHITRYYGCFVKGHKLWIIMEYLGGGSALDLLKPGPFTEAEIAIICRELLLGLEYLHENGKIHRDVKAANVLLSDTGDVKIGDFGVATQLRNNLSKRNTFVGTPFWMAPEVILQEDYDQRADVWSLGITAIEFAKGEPPFADHHPMKVLFVIPKADAPRLHGSEFSKSFKDFVAECLQKEPKDRATVKKLLKHRFIRSAGKNSSLIPMIMDRKQKLRLRLKARPKYTPTVEGINYDEGDGGGEAENSSSNYNGIYNNDDDLEWDFETVKRSGGNTISQYATPSSSAPSTPISNKITGDNLAYFMNSPTSSPSSQNSTLKQAKQQQHTKNSPLAYTARNSSDGYNHHTHSSSATNDTFRTAGEGSSSSFPIESTYDMLSRKQAPHLGMGHKRSRSEFRAERGRVVQQGIEDVLKRVPDDSELSHSLRRVLNAFLLEEKTVTAQIELYLLKKMVENVQRDDMFRTLLFPEKNKNNLQQSPHSATVLHNGRPVGKHTTQANYIKATLLDLEKLGLTLPKGAMESEDKNKINTQRPRDQVEEMLLNRWLEGFNERWNNEN</sequence>
<dbReference type="Proteomes" id="UP000398389">
    <property type="component" value="Unassembled WGS sequence"/>
</dbReference>
<dbReference type="CDD" id="cd06609">
    <property type="entry name" value="STKc_MST3_like"/>
    <property type="match status" value="1"/>
</dbReference>
<dbReference type="GeneID" id="43580598"/>
<feature type="compositionally biased region" description="Polar residues" evidence="12">
    <location>
        <begin position="614"/>
        <end position="638"/>
    </location>
</feature>
<dbReference type="EC" id="2.7.11.1" evidence="2"/>
<comment type="catalytic activity">
    <reaction evidence="9">
        <text>L-seryl-[protein] + ATP = O-phospho-L-seryl-[protein] + ADP + H(+)</text>
        <dbReference type="Rhea" id="RHEA:17989"/>
        <dbReference type="Rhea" id="RHEA-COMP:9863"/>
        <dbReference type="Rhea" id="RHEA-COMP:11604"/>
        <dbReference type="ChEBI" id="CHEBI:15378"/>
        <dbReference type="ChEBI" id="CHEBI:29999"/>
        <dbReference type="ChEBI" id="CHEBI:30616"/>
        <dbReference type="ChEBI" id="CHEBI:83421"/>
        <dbReference type="ChEBI" id="CHEBI:456216"/>
        <dbReference type="EC" id="2.7.11.1"/>
    </reaction>
</comment>
<evidence type="ECO:0000313" key="14">
    <source>
        <dbReference type="EMBL" id="VVT48436.1"/>
    </source>
</evidence>
<dbReference type="PRINTS" id="PR01415">
    <property type="entry name" value="ANKYRIN"/>
</dbReference>
<dbReference type="SUPFAM" id="SSF48403">
    <property type="entry name" value="Ankyrin repeat"/>
    <property type="match status" value="1"/>
</dbReference>
<protein>
    <recommendedName>
        <fullName evidence="2">non-specific serine/threonine protein kinase</fullName>
        <ecNumber evidence="2">2.7.11.1</ecNumber>
    </recommendedName>
</protein>
<reference evidence="14 15" key="1">
    <citation type="submission" date="2019-09" db="EMBL/GenBank/DDBJ databases">
        <authorList>
            <person name="Brejova B."/>
        </authorList>
    </citation>
    <scope>NUCLEOTIDE SEQUENCE [LARGE SCALE GENOMIC DNA]</scope>
</reference>
<dbReference type="GO" id="GO:0005737">
    <property type="term" value="C:cytoplasm"/>
    <property type="evidence" value="ECO:0007669"/>
    <property type="project" value="TreeGrafter"/>
</dbReference>
<feature type="binding site" evidence="11">
    <location>
        <position position="270"/>
    </location>
    <ligand>
        <name>ATP</name>
        <dbReference type="ChEBI" id="CHEBI:30616"/>
    </ligand>
</feature>
<dbReference type="Gene3D" id="1.10.510.10">
    <property type="entry name" value="Transferase(Phosphotransferase) domain 1"/>
    <property type="match status" value="1"/>
</dbReference>
<gene>
    <name evidence="14" type="ORF">SAPINGB_P001778</name>
</gene>
<dbReference type="SMART" id="SM00220">
    <property type="entry name" value="S_TKc"/>
    <property type="match status" value="1"/>
</dbReference>
<keyword evidence="5 11" id="KW-0547">Nucleotide-binding</keyword>
<dbReference type="PANTHER" id="PTHR48012:SF27">
    <property type="entry name" value="SERINE_THREONINE-PROTEIN KINASE SID1"/>
    <property type="match status" value="1"/>
</dbReference>
<evidence type="ECO:0000256" key="3">
    <source>
        <dbReference type="ARBA" id="ARBA00022527"/>
    </source>
</evidence>
<dbReference type="InterPro" id="IPR017441">
    <property type="entry name" value="Protein_kinase_ATP_BS"/>
</dbReference>
<evidence type="ECO:0000256" key="9">
    <source>
        <dbReference type="ARBA" id="ARBA00048679"/>
    </source>
</evidence>
<feature type="compositionally biased region" description="Low complexity" evidence="12">
    <location>
        <begin position="601"/>
        <end position="613"/>
    </location>
</feature>
<keyword evidence="10" id="KW-0040">ANK repeat</keyword>
<dbReference type="PROSITE" id="PS50088">
    <property type="entry name" value="ANK_REPEAT"/>
    <property type="match status" value="3"/>
</dbReference>
<keyword evidence="15" id="KW-1185">Reference proteome</keyword>
<feature type="repeat" description="ANK" evidence="10">
    <location>
        <begin position="116"/>
        <end position="148"/>
    </location>
</feature>
<evidence type="ECO:0000256" key="7">
    <source>
        <dbReference type="ARBA" id="ARBA00022840"/>
    </source>
</evidence>
<dbReference type="InterPro" id="IPR036770">
    <property type="entry name" value="Ankyrin_rpt-contain_sf"/>
</dbReference>
<comment type="similarity">
    <text evidence="1">Belongs to the protein kinase superfamily. STE Ser/Thr protein kinase family. STE20 subfamily.</text>
</comment>
<evidence type="ECO:0000256" key="4">
    <source>
        <dbReference type="ARBA" id="ARBA00022679"/>
    </source>
</evidence>
<dbReference type="InterPro" id="IPR011009">
    <property type="entry name" value="Kinase-like_dom_sf"/>
</dbReference>
<dbReference type="PANTHER" id="PTHR48012">
    <property type="entry name" value="STERILE20-LIKE KINASE, ISOFORM B-RELATED"/>
    <property type="match status" value="1"/>
</dbReference>
<dbReference type="Pfam" id="PF00069">
    <property type="entry name" value="Pkinase"/>
    <property type="match status" value="1"/>
</dbReference>
<feature type="region of interest" description="Disordered" evidence="12">
    <location>
        <begin position="527"/>
        <end position="549"/>
    </location>
</feature>
<dbReference type="GO" id="GO:0004674">
    <property type="term" value="F:protein serine/threonine kinase activity"/>
    <property type="evidence" value="ECO:0007669"/>
    <property type="project" value="UniProtKB-KW"/>
</dbReference>
<dbReference type="SMART" id="SM00248">
    <property type="entry name" value="ANK"/>
    <property type="match status" value="5"/>
</dbReference>
<evidence type="ECO:0000256" key="8">
    <source>
        <dbReference type="ARBA" id="ARBA00047899"/>
    </source>
</evidence>
<dbReference type="Pfam" id="PF12796">
    <property type="entry name" value="Ank_2"/>
    <property type="match status" value="1"/>
</dbReference>
<feature type="repeat" description="ANK" evidence="10">
    <location>
        <begin position="185"/>
        <end position="217"/>
    </location>
</feature>
<evidence type="ECO:0000256" key="2">
    <source>
        <dbReference type="ARBA" id="ARBA00012513"/>
    </source>
</evidence>
<evidence type="ECO:0000256" key="5">
    <source>
        <dbReference type="ARBA" id="ARBA00022741"/>
    </source>
</evidence>
<evidence type="ECO:0000256" key="6">
    <source>
        <dbReference type="ARBA" id="ARBA00022777"/>
    </source>
</evidence>
<keyword evidence="6" id="KW-0418">Kinase</keyword>
<feature type="region of interest" description="Disordered" evidence="12">
    <location>
        <begin position="596"/>
        <end position="666"/>
    </location>
</feature>
<dbReference type="OrthoDB" id="248923at2759"/>
<feature type="compositionally biased region" description="Low complexity" evidence="12">
    <location>
        <begin position="576"/>
        <end position="586"/>
    </location>
</feature>
<dbReference type="InterPro" id="IPR000719">
    <property type="entry name" value="Prot_kinase_dom"/>
</dbReference>
<dbReference type="SUPFAM" id="SSF56112">
    <property type="entry name" value="Protein kinase-like (PK-like)"/>
    <property type="match status" value="1"/>
</dbReference>
<feature type="domain" description="Protein kinase" evidence="13">
    <location>
        <begin position="241"/>
        <end position="492"/>
    </location>
</feature>
<accession>A0A5E8BBF4</accession>
<dbReference type="FunFam" id="1.10.510.10:FF:000499">
    <property type="entry name" value="Serine/threonine-protein kinase KIC1"/>
    <property type="match status" value="1"/>
</dbReference>
<feature type="repeat" description="ANK" evidence="10">
    <location>
        <begin position="151"/>
        <end position="183"/>
    </location>
</feature>
<evidence type="ECO:0000256" key="1">
    <source>
        <dbReference type="ARBA" id="ARBA00008874"/>
    </source>
</evidence>
<evidence type="ECO:0000256" key="10">
    <source>
        <dbReference type="PROSITE-ProRule" id="PRU00023"/>
    </source>
</evidence>
<comment type="catalytic activity">
    <reaction evidence="8">
        <text>L-threonyl-[protein] + ATP = O-phospho-L-threonyl-[protein] + ADP + H(+)</text>
        <dbReference type="Rhea" id="RHEA:46608"/>
        <dbReference type="Rhea" id="RHEA-COMP:11060"/>
        <dbReference type="Rhea" id="RHEA-COMP:11605"/>
        <dbReference type="ChEBI" id="CHEBI:15378"/>
        <dbReference type="ChEBI" id="CHEBI:30013"/>
        <dbReference type="ChEBI" id="CHEBI:30616"/>
        <dbReference type="ChEBI" id="CHEBI:61977"/>
        <dbReference type="ChEBI" id="CHEBI:456216"/>
        <dbReference type="EC" id="2.7.11.1"/>
    </reaction>
</comment>
<dbReference type="EMBL" id="CABVLU010000002">
    <property type="protein sequence ID" value="VVT48436.1"/>
    <property type="molecule type" value="Genomic_DNA"/>
</dbReference>
<feature type="region of interest" description="Disordered" evidence="12">
    <location>
        <begin position="570"/>
        <end position="589"/>
    </location>
</feature>
<dbReference type="GO" id="GO:0005524">
    <property type="term" value="F:ATP binding"/>
    <property type="evidence" value="ECO:0007669"/>
    <property type="project" value="UniProtKB-UniRule"/>
</dbReference>
<dbReference type="Gene3D" id="1.25.40.20">
    <property type="entry name" value="Ankyrin repeat-containing domain"/>
    <property type="match status" value="1"/>
</dbReference>
<dbReference type="PROSITE" id="PS50011">
    <property type="entry name" value="PROTEIN_KINASE_DOM"/>
    <property type="match status" value="1"/>
</dbReference>
<keyword evidence="3" id="KW-0723">Serine/threonine-protein kinase</keyword>
<dbReference type="AlphaFoldDB" id="A0A5E8BBF4"/>
<proteinExistence type="inferred from homology"/>
<evidence type="ECO:0000259" key="13">
    <source>
        <dbReference type="PROSITE" id="PS50011"/>
    </source>
</evidence>
<evidence type="ECO:0000313" key="15">
    <source>
        <dbReference type="Proteomes" id="UP000398389"/>
    </source>
</evidence>
<evidence type="ECO:0000256" key="12">
    <source>
        <dbReference type="SAM" id="MobiDB-lite"/>
    </source>
</evidence>
<keyword evidence="7 11" id="KW-0067">ATP-binding</keyword>
<dbReference type="InterPro" id="IPR050629">
    <property type="entry name" value="STE20/SPS1-PAK"/>
</dbReference>